<evidence type="ECO:0000256" key="2">
    <source>
        <dbReference type="ARBA" id="ARBA00005417"/>
    </source>
</evidence>
<evidence type="ECO:0000256" key="5">
    <source>
        <dbReference type="ARBA" id="ARBA00022741"/>
    </source>
</evidence>
<keyword evidence="12" id="KW-1185">Reference proteome</keyword>
<keyword evidence="3" id="KW-0813">Transport</keyword>
<dbReference type="InterPro" id="IPR015856">
    <property type="entry name" value="ABC_transpr_CbiO/EcfA_su"/>
</dbReference>
<sequence>MSRFEISRLSVSGASGEENESSPARLKDIDLNLSPGEWVTVVGVNGSGKTTLARILAGLTVEGATGFINRGFAGSRPAPYVMQQPDAQLFGETPREEIIFALEWLQYPAESITDKADSVLEMTGLMPVADFPWERLSGGQRQLAAIAAATAGEVPLLVFDEATSMLDDESRLRVHGMASELQKRGTAVVWVTQRLDELERSSRIVALTDGKIVFDGRSEHFLYGDLPSGNLADLPKETPCEECGLRLPYLASLAIEMYRNGQLQPPFPVSMAEWRKALDLDD</sequence>
<dbReference type="InterPro" id="IPR003439">
    <property type="entry name" value="ABC_transporter-like_ATP-bd"/>
</dbReference>
<dbReference type="Pfam" id="PF00005">
    <property type="entry name" value="ABC_tran"/>
    <property type="match status" value="1"/>
</dbReference>
<dbReference type="EMBL" id="JBHSOW010000047">
    <property type="protein sequence ID" value="MFC5650321.1"/>
    <property type="molecule type" value="Genomic_DNA"/>
</dbReference>
<accession>A0ABW0W0P9</accession>
<comment type="caution">
    <text evidence="11">The sequence shown here is derived from an EMBL/GenBank/DDBJ whole genome shotgun (WGS) entry which is preliminary data.</text>
</comment>
<comment type="subcellular location">
    <subcellularLocation>
        <location evidence="1">Cell membrane</location>
        <topology evidence="1">Peripheral membrane protein</topology>
    </subcellularLocation>
</comment>
<dbReference type="PANTHER" id="PTHR43553:SF24">
    <property type="entry name" value="ENERGY-COUPLING FACTOR TRANSPORTER ATP-BINDING PROTEIN ECFA1"/>
    <property type="match status" value="1"/>
</dbReference>
<evidence type="ECO:0000256" key="7">
    <source>
        <dbReference type="ARBA" id="ARBA00022967"/>
    </source>
</evidence>
<keyword evidence="5" id="KW-0547">Nucleotide-binding</keyword>
<dbReference type="GO" id="GO:0005524">
    <property type="term" value="F:ATP binding"/>
    <property type="evidence" value="ECO:0007669"/>
    <property type="project" value="UniProtKB-KW"/>
</dbReference>
<evidence type="ECO:0000259" key="10">
    <source>
        <dbReference type="PROSITE" id="PS50893"/>
    </source>
</evidence>
<evidence type="ECO:0000313" key="11">
    <source>
        <dbReference type="EMBL" id="MFC5650321.1"/>
    </source>
</evidence>
<evidence type="ECO:0000256" key="8">
    <source>
        <dbReference type="ARBA" id="ARBA00023136"/>
    </source>
</evidence>
<dbReference type="CDD" id="cd03225">
    <property type="entry name" value="ABC_cobalt_CbiO_domain1"/>
    <property type="match status" value="1"/>
</dbReference>
<keyword evidence="4" id="KW-1003">Cell membrane</keyword>
<dbReference type="PANTHER" id="PTHR43553">
    <property type="entry name" value="HEAVY METAL TRANSPORTER"/>
    <property type="match status" value="1"/>
</dbReference>
<protein>
    <submittedName>
        <fullName evidence="11">Energy-coupling factor ABC transporter ATP-binding protein</fullName>
    </submittedName>
</protein>
<dbReference type="PROSITE" id="PS00211">
    <property type="entry name" value="ABC_TRANSPORTER_1"/>
    <property type="match status" value="1"/>
</dbReference>
<dbReference type="SMART" id="SM00382">
    <property type="entry name" value="AAA"/>
    <property type="match status" value="1"/>
</dbReference>
<dbReference type="PROSITE" id="PS50893">
    <property type="entry name" value="ABC_TRANSPORTER_2"/>
    <property type="match status" value="1"/>
</dbReference>
<dbReference type="InterPro" id="IPR050095">
    <property type="entry name" value="ECF_ABC_transporter_ATP-bd"/>
</dbReference>
<evidence type="ECO:0000256" key="6">
    <source>
        <dbReference type="ARBA" id="ARBA00022840"/>
    </source>
</evidence>
<name>A0ABW0W0P9_9BACL</name>
<organism evidence="11 12">
    <name type="scientific">Paenibacillus solisilvae</name>
    <dbReference type="NCBI Taxonomy" id="2486751"/>
    <lineage>
        <taxon>Bacteria</taxon>
        <taxon>Bacillati</taxon>
        <taxon>Bacillota</taxon>
        <taxon>Bacilli</taxon>
        <taxon>Bacillales</taxon>
        <taxon>Paenibacillaceae</taxon>
        <taxon>Paenibacillus</taxon>
    </lineage>
</organism>
<feature type="region of interest" description="Disordered" evidence="9">
    <location>
        <begin position="1"/>
        <end position="23"/>
    </location>
</feature>
<evidence type="ECO:0000256" key="9">
    <source>
        <dbReference type="SAM" id="MobiDB-lite"/>
    </source>
</evidence>
<evidence type="ECO:0000313" key="12">
    <source>
        <dbReference type="Proteomes" id="UP001596047"/>
    </source>
</evidence>
<keyword evidence="7" id="KW-1278">Translocase</keyword>
<evidence type="ECO:0000256" key="4">
    <source>
        <dbReference type="ARBA" id="ARBA00022475"/>
    </source>
</evidence>
<dbReference type="Gene3D" id="3.40.50.300">
    <property type="entry name" value="P-loop containing nucleotide triphosphate hydrolases"/>
    <property type="match status" value="1"/>
</dbReference>
<proteinExistence type="inferred from homology"/>
<dbReference type="InterPro" id="IPR003593">
    <property type="entry name" value="AAA+_ATPase"/>
</dbReference>
<dbReference type="SUPFAM" id="SSF52540">
    <property type="entry name" value="P-loop containing nucleoside triphosphate hydrolases"/>
    <property type="match status" value="1"/>
</dbReference>
<dbReference type="Proteomes" id="UP001596047">
    <property type="component" value="Unassembled WGS sequence"/>
</dbReference>
<dbReference type="InterPro" id="IPR017871">
    <property type="entry name" value="ABC_transporter-like_CS"/>
</dbReference>
<evidence type="ECO:0000256" key="3">
    <source>
        <dbReference type="ARBA" id="ARBA00022448"/>
    </source>
</evidence>
<comment type="similarity">
    <text evidence="2">Belongs to the ABC transporter superfamily.</text>
</comment>
<dbReference type="RefSeq" id="WP_379188865.1">
    <property type="nucleotide sequence ID" value="NZ_JBHSOW010000047.1"/>
</dbReference>
<gene>
    <name evidence="11" type="ORF">ACFPYJ_14515</name>
</gene>
<evidence type="ECO:0000256" key="1">
    <source>
        <dbReference type="ARBA" id="ARBA00004202"/>
    </source>
</evidence>
<keyword evidence="6 11" id="KW-0067">ATP-binding</keyword>
<feature type="domain" description="ABC transporter" evidence="10">
    <location>
        <begin position="6"/>
        <end position="234"/>
    </location>
</feature>
<dbReference type="InterPro" id="IPR027417">
    <property type="entry name" value="P-loop_NTPase"/>
</dbReference>
<keyword evidence="8" id="KW-0472">Membrane</keyword>
<reference evidence="12" key="1">
    <citation type="journal article" date="2019" name="Int. J. Syst. Evol. Microbiol.">
        <title>The Global Catalogue of Microorganisms (GCM) 10K type strain sequencing project: providing services to taxonomists for standard genome sequencing and annotation.</title>
        <authorList>
            <consortium name="The Broad Institute Genomics Platform"/>
            <consortium name="The Broad Institute Genome Sequencing Center for Infectious Disease"/>
            <person name="Wu L."/>
            <person name="Ma J."/>
        </authorList>
    </citation>
    <scope>NUCLEOTIDE SEQUENCE [LARGE SCALE GENOMIC DNA]</scope>
    <source>
        <strain evidence="12">CGMCC 1.3240</strain>
    </source>
</reference>